<feature type="region of interest" description="Disordered" evidence="1">
    <location>
        <begin position="23"/>
        <end position="42"/>
    </location>
</feature>
<dbReference type="Proteomes" id="UP000288805">
    <property type="component" value="Unassembled WGS sequence"/>
</dbReference>
<feature type="compositionally biased region" description="Polar residues" evidence="1">
    <location>
        <begin position="23"/>
        <end position="38"/>
    </location>
</feature>
<sequence>MLASHFRKRWLCVKKKFKAVESKSSSGQKASTKGSESLDTIPEDMDISNTTIQDHDCPSLLVEWAHQRLPLPVHWFLSTISTIHDGIEAMSSFLSSDVPSPVRSVPVIWKLHSLSVTLLDGMSVLEEEKSRDVYEALQELYGQLLDESRVHRSTKPMPETGEKNSIEFLRFQSDIHESYSTFIETLVEQFAAISYGDLIYGRQVAIYLHRSVEAPVRLAAWNALSNARVLELLPPLEKCSADAEGYLEPVENNEGILEAYVKSWVTGALDRAATRGSVTFTLVLHHLSSFIFEDDADVKLSLRNKLAKSLLRDYSRKRQHEGLMLQLIRYNNQFTSPQPEWMKESETEKRFWFLTEACEGNASLLKEVEKLKSSLRQVQ</sequence>
<dbReference type="InterPro" id="IPR055326">
    <property type="entry name" value="MINIYO"/>
</dbReference>
<feature type="domain" description="RPAP1/MINIYO-like TPR repeats" evidence="2">
    <location>
        <begin position="165"/>
        <end position="296"/>
    </location>
</feature>
<evidence type="ECO:0000313" key="4">
    <source>
        <dbReference type="Proteomes" id="UP000288805"/>
    </source>
</evidence>
<organism evidence="3 4">
    <name type="scientific">Vitis vinifera</name>
    <name type="common">Grape</name>
    <dbReference type="NCBI Taxonomy" id="29760"/>
    <lineage>
        <taxon>Eukaryota</taxon>
        <taxon>Viridiplantae</taxon>
        <taxon>Streptophyta</taxon>
        <taxon>Embryophyta</taxon>
        <taxon>Tracheophyta</taxon>
        <taxon>Spermatophyta</taxon>
        <taxon>Magnoliopsida</taxon>
        <taxon>eudicotyledons</taxon>
        <taxon>Gunneridae</taxon>
        <taxon>Pentapetalae</taxon>
        <taxon>rosids</taxon>
        <taxon>Vitales</taxon>
        <taxon>Vitaceae</taxon>
        <taxon>Viteae</taxon>
        <taxon>Vitis</taxon>
    </lineage>
</organism>
<evidence type="ECO:0000256" key="1">
    <source>
        <dbReference type="SAM" id="MobiDB-lite"/>
    </source>
</evidence>
<accession>A0A438IJC4</accession>
<protein>
    <submittedName>
        <fullName evidence="3">Transcriptional elongation regulator MINIYO</fullName>
    </submittedName>
</protein>
<dbReference type="PANTHER" id="PTHR47605">
    <property type="entry name" value="TRANSCRIPTIONAL ELONGATION REGULATOR MINIYO"/>
    <property type="match status" value="1"/>
</dbReference>
<reference evidence="3 4" key="1">
    <citation type="journal article" date="2018" name="PLoS Genet.">
        <title>Population sequencing reveals clonal diversity and ancestral inbreeding in the grapevine cultivar Chardonnay.</title>
        <authorList>
            <person name="Roach M.J."/>
            <person name="Johnson D.L."/>
            <person name="Bohlmann J."/>
            <person name="van Vuuren H.J."/>
            <person name="Jones S.J."/>
            <person name="Pretorius I.S."/>
            <person name="Schmidt S.A."/>
            <person name="Borneman A.R."/>
        </authorList>
    </citation>
    <scope>NUCLEOTIDE SEQUENCE [LARGE SCALE GENOMIC DNA]</scope>
    <source>
        <strain evidence="4">cv. Chardonnay</strain>
        <tissue evidence="3">Leaf</tissue>
    </source>
</reference>
<proteinExistence type="predicted"/>
<comment type="caution">
    <text evidence="3">The sequence shown here is derived from an EMBL/GenBank/DDBJ whole genome shotgun (WGS) entry which is preliminary data.</text>
</comment>
<evidence type="ECO:0000259" key="2">
    <source>
        <dbReference type="Pfam" id="PF25766"/>
    </source>
</evidence>
<dbReference type="EMBL" id="QGNW01000106">
    <property type="protein sequence ID" value="RVW96725.1"/>
    <property type="molecule type" value="Genomic_DNA"/>
</dbReference>
<evidence type="ECO:0000313" key="3">
    <source>
        <dbReference type="EMBL" id="RVW96725.1"/>
    </source>
</evidence>
<gene>
    <name evidence="3" type="primary">IYO_1</name>
    <name evidence="3" type="ORF">CK203_020449</name>
</gene>
<dbReference type="AlphaFoldDB" id="A0A438IJC4"/>
<dbReference type="InterPro" id="IPR057989">
    <property type="entry name" value="TPR_RPAP1/MINIYO-like"/>
</dbReference>
<name>A0A438IJC4_VITVI</name>
<dbReference type="PANTHER" id="PTHR47605:SF2">
    <property type="entry name" value="TRANSCRIPTIONAL ELONGATION REGULATOR MINIYO"/>
    <property type="match status" value="1"/>
</dbReference>
<dbReference type="Pfam" id="PF25766">
    <property type="entry name" value="TPR_RPAP1"/>
    <property type="match status" value="1"/>
</dbReference>